<dbReference type="AlphaFoldDB" id="J9FMW5"/>
<reference evidence="2" key="1">
    <citation type="submission" date="2012-08" db="EMBL/GenBank/DDBJ databases">
        <title>The Genome Sequence of Wuchereria bancrofti.</title>
        <authorList>
            <person name="Nutman T.B."/>
            <person name="Fink D.L."/>
            <person name="Russ C."/>
            <person name="Young S."/>
            <person name="Zeng Q."/>
            <person name="Koehrsen M."/>
            <person name="Alvarado L."/>
            <person name="Berlin A."/>
            <person name="Chapman S.B."/>
            <person name="Chen Z."/>
            <person name="Freedman E."/>
            <person name="Gellesch M."/>
            <person name="Goldberg J."/>
            <person name="Griggs A."/>
            <person name="Gujja S."/>
            <person name="Heilman E.R."/>
            <person name="Heiman D."/>
            <person name="Hepburn T."/>
            <person name="Howarth C."/>
            <person name="Jen D."/>
            <person name="Larson L."/>
            <person name="Lewis B."/>
            <person name="Mehta T."/>
            <person name="Park D."/>
            <person name="Pearson M."/>
            <person name="Roberts A."/>
            <person name="Saif S."/>
            <person name="Shea T."/>
            <person name="Shenoy N."/>
            <person name="Sisk P."/>
            <person name="Stolte C."/>
            <person name="Sykes S."/>
            <person name="Walk T."/>
            <person name="White J."/>
            <person name="Yandava C."/>
            <person name="Haas B."/>
            <person name="Henn M.R."/>
            <person name="Nusbaum C."/>
            <person name="Birren B."/>
        </authorList>
    </citation>
    <scope>NUCLEOTIDE SEQUENCE [LARGE SCALE GENOMIC DNA]</scope>
    <source>
        <strain evidence="2">NA</strain>
    </source>
</reference>
<protein>
    <submittedName>
        <fullName evidence="1">Uncharacterized protein</fullName>
    </submittedName>
</protein>
<organism evidence="1 2">
    <name type="scientific">Wuchereria bancrofti</name>
    <dbReference type="NCBI Taxonomy" id="6293"/>
    <lineage>
        <taxon>Eukaryota</taxon>
        <taxon>Metazoa</taxon>
        <taxon>Ecdysozoa</taxon>
        <taxon>Nematoda</taxon>
        <taxon>Chromadorea</taxon>
        <taxon>Rhabditida</taxon>
        <taxon>Spirurina</taxon>
        <taxon>Spiruromorpha</taxon>
        <taxon>Filarioidea</taxon>
        <taxon>Onchocercidae</taxon>
        <taxon>Wuchereria</taxon>
    </lineage>
</organism>
<feature type="non-terminal residue" evidence="1">
    <location>
        <position position="1"/>
    </location>
</feature>
<dbReference type="EMBL" id="ADBV01000056">
    <property type="protein sequence ID" value="EJW88724.1"/>
    <property type="molecule type" value="Genomic_DNA"/>
</dbReference>
<proteinExistence type="predicted"/>
<name>J9FMW5_WUCBA</name>
<gene>
    <name evidence="1" type="ORF">WUBG_00369</name>
</gene>
<evidence type="ECO:0000313" key="1">
    <source>
        <dbReference type="EMBL" id="EJW88724.1"/>
    </source>
</evidence>
<sequence>DGIRLIEVKNAIGTVFIYSSKGQFTEQTERSYRSSIILVCLPTDTHIHTYTHTHTHTHIHTCIHIASNHIKY</sequence>
<evidence type="ECO:0000313" key="2">
    <source>
        <dbReference type="Proteomes" id="UP000004810"/>
    </source>
</evidence>
<accession>J9FMW5</accession>
<comment type="caution">
    <text evidence="1">The sequence shown here is derived from an EMBL/GenBank/DDBJ whole genome shotgun (WGS) entry which is preliminary data.</text>
</comment>
<dbReference type="Proteomes" id="UP000004810">
    <property type="component" value="Unassembled WGS sequence"/>
</dbReference>